<name>S5DK73_9ACTN</name>
<sequence>MSNNSSVLLPGTFFEQEYKRKLEYLSRNNVNCVYLYDHSVNPSDNQKTVYKIKKSLSLLQEYENKNFNLGLCVLNINSRKKDLLFSNFINPMMEIENFKLGLGTGDKKYENRNTKYSYDLDQIIHELINLYTFSSKGKNLFLGGTSKNKKELVRKYSIGINQWLGSSKDLISFYKSLHQKQSLIGKFSQCLKPSNTEVNLPKNFEKIFILKDSNLGKFYSDVDKIFS</sequence>
<organism evidence="1">
    <name type="scientific">Candidatus Actinomarina minuta</name>
    <dbReference type="NCBI Taxonomy" id="1389454"/>
    <lineage>
        <taxon>Bacteria</taxon>
        <taxon>Bacillati</taxon>
        <taxon>Actinomycetota</taxon>
        <taxon>Actinomycetes</taxon>
        <taxon>Candidatus Actinomarinidae</taxon>
        <taxon>Candidatus Actinomarinales</taxon>
        <taxon>Candidatus Actinomarineae</taxon>
        <taxon>Candidatus Actinomarinaceae</taxon>
        <taxon>Candidatus Actinomarina</taxon>
    </lineage>
</organism>
<dbReference type="EMBL" id="KC811124">
    <property type="protein sequence ID" value="AGQ19164.1"/>
    <property type="molecule type" value="Genomic_DNA"/>
</dbReference>
<dbReference type="AlphaFoldDB" id="S5DK73"/>
<reference evidence="1" key="1">
    <citation type="journal article" date="2013" name="Sci. Rep.">
        <title>Metagenomics uncovers a new group of low GC and ultra-small marine Actinobacteria.</title>
        <authorList>
            <person name="Ghai R."/>
            <person name="Mizuno C.M."/>
            <person name="Picazo A."/>
            <person name="Camacho A."/>
            <person name="Rodriguez-Valera F."/>
        </authorList>
    </citation>
    <scope>NUCLEOTIDE SEQUENCE</scope>
</reference>
<evidence type="ECO:0000313" key="1">
    <source>
        <dbReference type="EMBL" id="AGQ19164.1"/>
    </source>
</evidence>
<proteinExistence type="predicted"/>
<protein>
    <submittedName>
        <fullName evidence="1">MedDCM-OCT-S31-C31-cds11</fullName>
    </submittedName>
</protein>
<accession>S5DK73</accession>